<dbReference type="SUPFAM" id="SSF54211">
    <property type="entry name" value="Ribosomal protein S5 domain 2-like"/>
    <property type="match status" value="1"/>
</dbReference>
<gene>
    <name evidence="2" type="ORF">JW744_01385</name>
</gene>
<dbReference type="Gene3D" id="3.30.70.890">
    <property type="entry name" value="GHMP kinase, C-terminal domain"/>
    <property type="match status" value="1"/>
</dbReference>
<evidence type="ECO:0000313" key="3">
    <source>
        <dbReference type="Proteomes" id="UP000809243"/>
    </source>
</evidence>
<evidence type="ECO:0000259" key="1">
    <source>
        <dbReference type="Pfam" id="PF22700"/>
    </source>
</evidence>
<dbReference type="Proteomes" id="UP000809243">
    <property type="component" value="Unassembled WGS sequence"/>
</dbReference>
<reference evidence="2" key="1">
    <citation type="submission" date="2021-01" db="EMBL/GenBank/DDBJ databases">
        <title>Active Sulfur Cycling in an Early Earth Analoge.</title>
        <authorList>
            <person name="Hahn C.R."/>
            <person name="Youssef N.H."/>
            <person name="Elshahed M."/>
        </authorList>
    </citation>
    <scope>NUCLEOTIDE SEQUENCE</scope>
    <source>
        <strain evidence="2">Zod_Metabat.1151</strain>
    </source>
</reference>
<dbReference type="Gene3D" id="3.30.230.10">
    <property type="match status" value="1"/>
</dbReference>
<sequence length="401" mass="44289">MAASDLTKEEMKQIKQGNEKCRQWLKENIGWKEEAWPEIPKVEKSDSEVLVEAFPIMGIEKYMGNADKAERIAYFPQIKMAHNATRAVTWLKFDKSLKENVFIVDGKLIEDPKGLKGMDVMLQRLQQWTGIKTHFAFASANIARVKAQGKGLGTSAAAGGAAAMAFTEALMPELKKNNRFLSTFARYFSGSGTSSACGGWSIWLSHKGINPMESYGVRFDKGESNIRVVAVPIPSKVKTEDAHGSGEASEFYADWARHKGEKCIKLMEAVKADGIGAIGRIAELDSINLFHILVSGKGFFNWEPETLDLLRKVNLMRKEEGLTCYASMDTGPSLAIITTRKESGQVKGIIEEYVNGLGHAEDWPVHSVEKAGPPRLLPLKQKEDVLTAEAKRILKGKGITV</sequence>
<dbReference type="InterPro" id="IPR036554">
    <property type="entry name" value="GHMP_kinase_C_sf"/>
</dbReference>
<dbReference type="InterPro" id="IPR014721">
    <property type="entry name" value="Ribsml_uS5_D2-typ_fold_subgr"/>
</dbReference>
<feature type="domain" description="Diphosphomevalonate decarboxylase-like N-terminal" evidence="1">
    <location>
        <begin position="54"/>
        <end position="205"/>
    </location>
</feature>
<dbReference type="EMBL" id="JAFGDB010000025">
    <property type="protein sequence ID" value="MBN2067099.1"/>
    <property type="molecule type" value="Genomic_DNA"/>
</dbReference>
<dbReference type="InterPro" id="IPR020568">
    <property type="entry name" value="Ribosomal_Su5_D2-typ_SF"/>
</dbReference>
<dbReference type="AlphaFoldDB" id="A0A939C6Y7"/>
<dbReference type="PANTHER" id="PTHR10977">
    <property type="entry name" value="DIPHOSPHOMEVALONATE DECARBOXYLASE"/>
    <property type="match status" value="1"/>
</dbReference>
<accession>A0A939C6Y7</accession>
<dbReference type="Pfam" id="PF22700">
    <property type="entry name" value="MVD-like_N"/>
    <property type="match status" value="1"/>
</dbReference>
<dbReference type="InterPro" id="IPR053859">
    <property type="entry name" value="MVD-like_N"/>
</dbReference>
<evidence type="ECO:0000313" key="2">
    <source>
        <dbReference type="EMBL" id="MBN2067099.1"/>
    </source>
</evidence>
<dbReference type="SUPFAM" id="SSF55060">
    <property type="entry name" value="GHMP Kinase, C-terminal domain"/>
    <property type="match status" value="1"/>
</dbReference>
<protein>
    <recommendedName>
        <fullName evidence="1">Diphosphomevalonate decarboxylase-like N-terminal domain-containing protein</fullName>
    </recommendedName>
</protein>
<proteinExistence type="predicted"/>
<comment type="caution">
    <text evidence="2">The sequence shown here is derived from an EMBL/GenBank/DDBJ whole genome shotgun (WGS) entry which is preliminary data.</text>
</comment>
<name>A0A939C6Y7_9ARCH</name>
<organism evidence="2 3">
    <name type="scientific">Candidatus Iainarchaeum sp</name>
    <dbReference type="NCBI Taxonomy" id="3101447"/>
    <lineage>
        <taxon>Archaea</taxon>
        <taxon>Candidatus Iainarchaeota</taxon>
        <taxon>Candidatus Iainarchaeia</taxon>
        <taxon>Candidatus Iainarchaeales</taxon>
        <taxon>Candidatus Iainarchaeaceae</taxon>
        <taxon>Candidatus Iainarchaeum</taxon>
    </lineage>
</organism>
<dbReference type="PANTHER" id="PTHR10977:SF3">
    <property type="entry name" value="DIPHOSPHOMEVALONATE DECARBOXYLASE"/>
    <property type="match status" value="1"/>
</dbReference>